<evidence type="ECO:0000313" key="7">
    <source>
        <dbReference type="EMBL" id="KAK5049041.1"/>
    </source>
</evidence>
<feature type="region of interest" description="Disordered" evidence="5">
    <location>
        <begin position="17"/>
        <end position="82"/>
    </location>
</feature>
<dbReference type="CDD" id="cd12148">
    <property type="entry name" value="fungal_TF_MHR"/>
    <property type="match status" value="1"/>
</dbReference>
<dbReference type="EMBL" id="JAVRRD010000020">
    <property type="protein sequence ID" value="KAK5049041.1"/>
    <property type="molecule type" value="Genomic_DNA"/>
</dbReference>
<keyword evidence="8" id="KW-1185">Reference proteome</keyword>
<dbReference type="GO" id="GO:0000435">
    <property type="term" value="P:positive regulation of transcription from RNA polymerase II promoter by galactose"/>
    <property type="evidence" value="ECO:0007669"/>
    <property type="project" value="TreeGrafter"/>
</dbReference>
<dbReference type="GeneID" id="89973640"/>
<dbReference type="RefSeq" id="XP_064704246.1">
    <property type="nucleotide sequence ID" value="XM_064849032.1"/>
</dbReference>
<dbReference type="AlphaFoldDB" id="A0AAV9N3V8"/>
<dbReference type="GO" id="GO:0000978">
    <property type="term" value="F:RNA polymerase II cis-regulatory region sequence-specific DNA binding"/>
    <property type="evidence" value="ECO:0007669"/>
    <property type="project" value="TreeGrafter"/>
</dbReference>
<dbReference type="GO" id="GO:0008270">
    <property type="term" value="F:zinc ion binding"/>
    <property type="evidence" value="ECO:0007669"/>
    <property type="project" value="InterPro"/>
</dbReference>
<dbReference type="InterPro" id="IPR007219">
    <property type="entry name" value="XnlR_reg_dom"/>
</dbReference>
<dbReference type="InterPro" id="IPR051127">
    <property type="entry name" value="Fungal_SecMet_Regulators"/>
</dbReference>
<protein>
    <recommendedName>
        <fullName evidence="6">Xylanolytic transcriptional activator regulatory domain-containing protein</fullName>
    </recommendedName>
</protein>
<dbReference type="SMART" id="SM00906">
    <property type="entry name" value="Fungal_trans"/>
    <property type="match status" value="1"/>
</dbReference>
<reference evidence="7 8" key="1">
    <citation type="submission" date="2023-08" db="EMBL/GenBank/DDBJ databases">
        <title>Black Yeasts Isolated from many extreme environments.</title>
        <authorList>
            <person name="Coleine C."/>
            <person name="Stajich J.E."/>
            <person name="Selbmann L."/>
        </authorList>
    </citation>
    <scope>NUCLEOTIDE SEQUENCE [LARGE SCALE GENOMIC DNA]</scope>
    <source>
        <strain evidence="7 8">CCFEE 5792</strain>
    </source>
</reference>
<evidence type="ECO:0000256" key="3">
    <source>
        <dbReference type="ARBA" id="ARBA00023163"/>
    </source>
</evidence>
<dbReference type="Proteomes" id="UP001358417">
    <property type="component" value="Unassembled WGS sequence"/>
</dbReference>
<keyword evidence="3" id="KW-0804">Transcription</keyword>
<dbReference type="PANTHER" id="PTHR47424">
    <property type="entry name" value="REGULATORY PROTEIN GAL4"/>
    <property type="match status" value="1"/>
</dbReference>
<organism evidence="7 8">
    <name type="scientific">Exophiala bonariae</name>
    <dbReference type="NCBI Taxonomy" id="1690606"/>
    <lineage>
        <taxon>Eukaryota</taxon>
        <taxon>Fungi</taxon>
        <taxon>Dikarya</taxon>
        <taxon>Ascomycota</taxon>
        <taxon>Pezizomycotina</taxon>
        <taxon>Eurotiomycetes</taxon>
        <taxon>Chaetothyriomycetidae</taxon>
        <taxon>Chaetothyriales</taxon>
        <taxon>Herpotrichiellaceae</taxon>
        <taxon>Exophiala</taxon>
    </lineage>
</organism>
<evidence type="ECO:0000313" key="8">
    <source>
        <dbReference type="Proteomes" id="UP001358417"/>
    </source>
</evidence>
<keyword evidence="1" id="KW-0805">Transcription regulation</keyword>
<dbReference type="GO" id="GO:0006351">
    <property type="term" value="P:DNA-templated transcription"/>
    <property type="evidence" value="ECO:0007669"/>
    <property type="project" value="InterPro"/>
</dbReference>
<evidence type="ECO:0000256" key="4">
    <source>
        <dbReference type="ARBA" id="ARBA00023242"/>
    </source>
</evidence>
<dbReference type="Pfam" id="PF04082">
    <property type="entry name" value="Fungal_trans"/>
    <property type="match status" value="1"/>
</dbReference>
<dbReference type="GO" id="GO:0000981">
    <property type="term" value="F:DNA-binding transcription factor activity, RNA polymerase II-specific"/>
    <property type="evidence" value="ECO:0007669"/>
    <property type="project" value="TreeGrafter"/>
</dbReference>
<dbReference type="GO" id="GO:0005634">
    <property type="term" value="C:nucleus"/>
    <property type="evidence" value="ECO:0007669"/>
    <property type="project" value="TreeGrafter"/>
</dbReference>
<evidence type="ECO:0000256" key="2">
    <source>
        <dbReference type="ARBA" id="ARBA00023125"/>
    </source>
</evidence>
<name>A0AAV9N3V8_9EURO</name>
<evidence type="ECO:0000259" key="6">
    <source>
        <dbReference type="SMART" id="SM00906"/>
    </source>
</evidence>
<evidence type="ECO:0000256" key="5">
    <source>
        <dbReference type="SAM" id="MobiDB-lite"/>
    </source>
</evidence>
<evidence type="ECO:0000256" key="1">
    <source>
        <dbReference type="ARBA" id="ARBA00023015"/>
    </source>
</evidence>
<gene>
    <name evidence="7" type="ORF">LTR84_005463</name>
</gene>
<feature type="region of interest" description="Disordered" evidence="5">
    <location>
        <begin position="127"/>
        <end position="154"/>
    </location>
</feature>
<dbReference type="PANTHER" id="PTHR47424:SF3">
    <property type="entry name" value="REGULATORY PROTEIN GAL4"/>
    <property type="match status" value="1"/>
</dbReference>
<comment type="caution">
    <text evidence="7">The sequence shown here is derived from an EMBL/GenBank/DDBJ whole genome shotgun (WGS) entry which is preliminary data.</text>
</comment>
<sequence>MRCYVEALETRIRDLERTEEESSLHRPLSSVEVSAANQLPLAGRTQQATIENDSISSPPADRSNSGREPGDDDEDGTAVSGVDAMGTSSTYLLYGDKPEQPGPNYFGPSSTVSFLSLVRQVISRTGSPLLSKGMSPESTAHEESSKSKGNSQRLHHVTSRYRVTAFHVPPRREADVLMANYWTWVHTMYPILHKPTFDTRYQALWQVSEQSQTTLEDILFHCRLNVVFALAAHFRSEIAPLDRRSMSETFFSRSEHLLPMELLDFANLEMVQSLVLMAQYLQSTDKPNYCWSIVGLAIRMAQAIGLHLDSPERVVAGKKYDQVDVEVRKRVWSSCILLDRVLAMTYGRPLMMLSQVSQRSLHLPSPIDDEYLTNYPEAPGKQPDGKPSMMACYSQTLMLQEILGEILSSFYQNDQTIPLSGPSPRNPSAEVSNSTLVSRLKNGDFQDLFRLEGRLSCWYDGLPSFLKVHQTASNVHFVLQNAATAVPTEIILTRQANALRTRWLHVRLFLFRPALLAVLDQDQSPLTAGSSVEGGPGTSLLHRKMLSTLADLCIQAAEESINLIYSNSLTELSALSAWWYNVFYLHNCAIVILIALQCPCLRELRQESDLQQTWRKCLQGLEGYKKYSDIAKRSHRVLQMIDRQIVGQEFDRQHPSVGIIRSLAASPGGGNGIESLAGAMPTNSAEESLTAYGWPSDMQTDASLFFPDGDFWMGDSGDVSWLSTMPFVTGMS</sequence>
<proteinExistence type="predicted"/>
<accession>A0AAV9N3V8</accession>
<feature type="domain" description="Xylanolytic transcriptional activator regulatory" evidence="6">
    <location>
        <begin position="290"/>
        <end position="370"/>
    </location>
</feature>
<feature type="compositionally biased region" description="Polar residues" evidence="5">
    <location>
        <begin position="44"/>
        <end position="57"/>
    </location>
</feature>
<keyword evidence="2" id="KW-0238">DNA-binding</keyword>
<keyword evidence="4" id="KW-0539">Nucleus</keyword>